<dbReference type="Proteomes" id="UP000033966">
    <property type="component" value="Unassembled WGS sequence"/>
</dbReference>
<dbReference type="PANTHER" id="PTHR34631:SF3">
    <property type="entry name" value="ISSOD12 TRANSPOSASE TNPA_ISSOD12"/>
    <property type="match status" value="1"/>
</dbReference>
<dbReference type="AlphaFoldDB" id="A0A0G1L9P3"/>
<sequence length="318" mass="36664">MKEKPKPKRDWKKYEAELDRRAAKRANFLLRRPTKVQLGKELAKMNRGKKGRVFEIPESVIGFSMFIKTSFDMTDHDMAKFLKGIFGKDIPVKELDHPSIVKRRQYLKFEVPFDISNEKLEGKTIYFDGTCMRLGRGGNYRSKKYGTEVKYLRIGVFTNDKCRVIDFTIGDEHDPEVEMIREKLPQIQASGAAAFNSDGIGSAKDIVVGLTKAGITPIIRASAAVVKSKRNAPPPELCVRRKKEDEIIWEDYAKAQADYQKWRKETGYSMRWVFSEGRFSALKRMHGEEVLCRTQKAIHDEICTRLMLLEGELPQFWA</sequence>
<comment type="caution">
    <text evidence="1">The sequence shown here is derived from an EMBL/GenBank/DDBJ whole genome shotgun (WGS) entry which is preliminary data.</text>
</comment>
<dbReference type="PANTHER" id="PTHR34631">
    <property type="match status" value="1"/>
</dbReference>
<accession>A0A0G1L9P3</accession>
<evidence type="ECO:0000313" key="1">
    <source>
        <dbReference type="EMBL" id="KKT92463.1"/>
    </source>
</evidence>
<protein>
    <recommendedName>
        <fullName evidence="3">Transposase</fullName>
    </recommendedName>
</protein>
<evidence type="ECO:0000313" key="2">
    <source>
        <dbReference type="Proteomes" id="UP000033966"/>
    </source>
</evidence>
<dbReference type="InterPro" id="IPR053172">
    <property type="entry name" value="Tn903_transposase"/>
</dbReference>
<dbReference type="EMBL" id="LCKF01000001">
    <property type="protein sequence ID" value="KKT92463.1"/>
    <property type="molecule type" value="Genomic_DNA"/>
</dbReference>
<name>A0A0G1L9P3_9BACT</name>
<reference evidence="1 2" key="1">
    <citation type="journal article" date="2015" name="Nature">
        <title>rRNA introns, odd ribosomes, and small enigmatic genomes across a large radiation of phyla.</title>
        <authorList>
            <person name="Brown C.T."/>
            <person name="Hug L.A."/>
            <person name="Thomas B.C."/>
            <person name="Sharon I."/>
            <person name="Castelle C.J."/>
            <person name="Singh A."/>
            <person name="Wilkins M.J."/>
            <person name="Williams K.H."/>
            <person name="Banfield J.F."/>
        </authorList>
    </citation>
    <scope>NUCLEOTIDE SEQUENCE [LARGE SCALE GENOMIC DNA]</scope>
</reference>
<proteinExistence type="predicted"/>
<organism evidence="1 2">
    <name type="scientific">Candidatus Jorgensenbacteria bacterium GW2011_GWA2_45_13</name>
    <dbReference type="NCBI Taxonomy" id="1618662"/>
    <lineage>
        <taxon>Bacteria</taxon>
        <taxon>Candidatus Joergenseniibacteriota</taxon>
    </lineage>
</organism>
<evidence type="ECO:0008006" key="3">
    <source>
        <dbReference type="Google" id="ProtNLM"/>
    </source>
</evidence>
<gene>
    <name evidence="1" type="ORF">UW92_C0001G0029</name>
</gene>